<dbReference type="GO" id="GO:0016616">
    <property type="term" value="F:oxidoreductase activity, acting on the CH-OH group of donors, NAD or NADP as acceptor"/>
    <property type="evidence" value="ECO:0007669"/>
    <property type="project" value="UniProtKB-ARBA"/>
</dbReference>
<evidence type="ECO:0000256" key="2">
    <source>
        <dbReference type="ARBA" id="ARBA00023002"/>
    </source>
</evidence>
<comment type="similarity">
    <text evidence="1 3">Belongs to the short-chain dehydrogenases/reductases (SDR) family.</text>
</comment>
<accession>A0A918NJS7</accession>
<evidence type="ECO:0000256" key="3">
    <source>
        <dbReference type="RuleBase" id="RU000363"/>
    </source>
</evidence>
<reference evidence="4" key="1">
    <citation type="journal article" date="2014" name="Int. J. Syst. Evol. Microbiol.">
        <title>Complete genome sequence of Corynebacterium casei LMG S-19264T (=DSM 44701T), isolated from a smear-ripened cheese.</title>
        <authorList>
            <consortium name="US DOE Joint Genome Institute (JGI-PGF)"/>
            <person name="Walter F."/>
            <person name="Albersmeier A."/>
            <person name="Kalinowski J."/>
            <person name="Ruckert C."/>
        </authorList>
    </citation>
    <scope>NUCLEOTIDE SEQUENCE</scope>
    <source>
        <strain evidence="4">JCM 4790</strain>
    </source>
</reference>
<dbReference type="PRINTS" id="PR00080">
    <property type="entry name" value="SDRFAMILY"/>
</dbReference>
<dbReference type="AlphaFoldDB" id="A0A918NJS7"/>
<dbReference type="PROSITE" id="PS00061">
    <property type="entry name" value="ADH_SHORT"/>
    <property type="match status" value="1"/>
</dbReference>
<dbReference type="PRINTS" id="PR00081">
    <property type="entry name" value="GDHRDH"/>
</dbReference>
<dbReference type="FunFam" id="3.40.50.720:FF:000047">
    <property type="entry name" value="NADP-dependent L-serine/L-allo-threonine dehydrogenase"/>
    <property type="match status" value="1"/>
</dbReference>
<dbReference type="Proteomes" id="UP000619244">
    <property type="component" value="Unassembled WGS sequence"/>
</dbReference>
<name>A0A918NJS7_9ACTN</name>
<sequence length="274" mass="27805">MTSSTASNTSTVSAAPAPAAVTAGGPLAGRVAVVTGATSGIGAATARRLALGGASVALLGRREDRLRELAGELRPAGAGEVLPVAADLADPGAIAAAAASVRAALGRVDLVVANAGVMLGAPFETADTAEWDRMLDVNLRGLLHTGRVFADDLLAAARSGPADLVHVGSVAGHSLYPDWSVYSATKAAVAHLTRNLRAELGPRDVRVHNVEPGVTVTELGADMRDADMRTALDRMRTDLRPLSADDIAQAIAFSVAAPAHVNIADLVVVPVQQG</sequence>
<keyword evidence="5" id="KW-1185">Reference proteome</keyword>
<dbReference type="PANTHER" id="PTHR43669:SF3">
    <property type="entry name" value="ALCOHOL DEHYDROGENASE, PUTATIVE (AFU_ORTHOLOGUE AFUA_3G03445)-RELATED"/>
    <property type="match status" value="1"/>
</dbReference>
<protein>
    <submittedName>
        <fullName evidence="4">Aldehyde dehydrogenase</fullName>
    </submittedName>
</protein>
<dbReference type="InterPro" id="IPR002347">
    <property type="entry name" value="SDR_fam"/>
</dbReference>
<gene>
    <name evidence="4" type="ORF">GCM10010358_28960</name>
</gene>
<dbReference type="SUPFAM" id="SSF51735">
    <property type="entry name" value="NAD(P)-binding Rossmann-fold domains"/>
    <property type="match status" value="1"/>
</dbReference>
<reference evidence="4" key="2">
    <citation type="submission" date="2020-09" db="EMBL/GenBank/DDBJ databases">
        <authorList>
            <person name="Sun Q."/>
            <person name="Ohkuma M."/>
        </authorList>
    </citation>
    <scope>NUCLEOTIDE SEQUENCE</scope>
    <source>
        <strain evidence="4">JCM 4790</strain>
    </source>
</reference>
<dbReference type="InterPro" id="IPR020904">
    <property type="entry name" value="Sc_DH/Rdtase_CS"/>
</dbReference>
<organism evidence="4 5">
    <name type="scientific">Streptomyces minutiscleroticus</name>
    <dbReference type="NCBI Taxonomy" id="68238"/>
    <lineage>
        <taxon>Bacteria</taxon>
        <taxon>Bacillati</taxon>
        <taxon>Actinomycetota</taxon>
        <taxon>Actinomycetes</taxon>
        <taxon>Kitasatosporales</taxon>
        <taxon>Streptomycetaceae</taxon>
        <taxon>Streptomyces</taxon>
    </lineage>
</organism>
<dbReference type="Pfam" id="PF00106">
    <property type="entry name" value="adh_short"/>
    <property type="match status" value="1"/>
</dbReference>
<evidence type="ECO:0000256" key="1">
    <source>
        <dbReference type="ARBA" id="ARBA00006484"/>
    </source>
</evidence>
<keyword evidence="2" id="KW-0560">Oxidoreductase</keyword>
<dbReference type="RefSeq" id="WP_190190628.1">
    <property type="nucleotide sequence ID" value="NZ_BMVU01000011.1"/>
</dbReference>
<dbReference type="Gene3D" id="3.40.50.720">
    <property type="entry name" value="NAD(P)-binding Rossmann-like Domain"/>
    <property type="match status" value="1"/>
</dbReference>
<dbReference type="InterPro" id="IPR036291">
    <property type="entry name" value="NAD(P)-bd_dom_sf"/>
</dbReference>
<dbReference type="EMBL" id="BMVU01000011">
    <property type="protein sequence ID" value="GGX72866.1"/>
    <property type="molecule type" value="Genomic_DNA"/>
</dbReference>
<comment type="caution">
    <text evidence="4">The sequence shown here is derived from an EMBL/GenBank/DDBJ whole genome shotgun (WGS) entry which is preliminary data.</text>
</comment>
<dbReference type="PANTHER" id="PTHR43669">
    <property type="entry name" value="5-KETO-D-GLUCONATE 5-REDUCTASE"/>
    <property type="match status" value="1"/>
</dbReference>
<evidence type="ECO:0000313" key="4">
    <source>
        <dbReference type="EMBL" id="GGX72866.1"/>
    </source>
</evidence>
<evidence type="ECO:0000313" key="5">
    <source>
        <dbReference type="Proteomes" id="UP000619244"/>
    </source>
</evidence>
<proteinExistence type="inferred from homology"/>